<keyword evidence="4" id="KW-0378">Hydrolase</keyword>
<organism evidence="5 6">
    <name type="scientific">Lachancea mirantina</name>
    <dbReference type="NCBI Taxonomy" id="1230905"/>
    <lineage>
        <taxon>Eukaryota</taxon>
        <taxon>Fungi</taxon>
        <taxon>Dikarya</taxon>
        <taxon>Ascomycota</taxon>
        <taxon>Saccharomycotina</taxon>
        <taxon>Saccharomycetes</taxon>
        <taxon>Saccharomycetales</taxon>
        <taxon>Saccharomycetaceae</taxon>
        <taxon>Lachancea</taxon>
    </lineage>
</organism>
<dbReference type="Proteomes" id="UP000191024">
    <property type="component" value="Chromosome D"/>
</dbReference>
<gene>
    <name evidence="5" type="ORF">LAMI_0D12310G</name>
</gene>
<dbReference type="PANTHER" id="PTHR10060">
    <property type="entry name" value="TATD FAMILY DEOXYRIBONUCLEASE"/>
    <property type="match status" value="1"/>
</dbReference>
<dbReference type="OrthoDB" id="6079689at2759"/>
<dbReference type="CDD" id="cd01310">
    <property type="entry name" value="TatD_DNAse"/>
    <property type="match status" value="1"/>
</dbReference>
<dbReference type="PANTHER" id="PTHR10060:SF15">
    <property type="entry name" value="DEOXYRIBONUCLEASE TATDN1"/>
    <property type="match status" value="1"/>
</dbReference>
<evidence type="ECO:0000256" key="1">
    <source>
        <dbReference type="ARBA" id="ARBA00009275"/>
    </source>
</evidence>
<dbReference type="Gene3D" id="3.20.20.140">
    <property type="entry name" value="Metal-dependent hydrolases"/>
    <property type="match status" value="1"/>
</dbReference>
<keyword evidence="3" id="KW-0479">Metal-binding</keyword>
<protein>
    <submittedName>
        <fullName evidence="5">LAMI_0D12310g1_1</fullName>
    </submittedName>
</protein>
<evidence type="ECO:0000313" key="5">
    <source>
        <dbReference type="EMBL" id="SCU89074.1"/>
    </source>
</evidence>
<keyword evidence="6" id="KW-1185">Reference proteome</keyword>
<reference evidence="5 6" key="1">
    <citation type="submission" date="2016-03" db="EMBL/GenBank/DDBJ databases">
        <authorList>
            <person name="Devillers H."/>
        </authorList>
    </citation>
    <scope>NUCLEOTIDE SEQUENCE [LARGE SCALE GENOMIC DNA]</scope>
    <source>
        <strain evidence="5">CBS 11717</strain>
    </source>
</reference>
<dbReference type="InterPro" id="IPR050891">
    <property type="entry name" value="TatD-type_Hydrolase"/>
</dbReference>
<sequence>MSRKMSTKLKYYDIGVNLSDPMYKGIYNGKKYHEGDLQRVLNRAGKAGVRTMLLTGSSFQESQEVAKLASIWNQKPSKVYYTLGVHPCCVNEFVLAGHNSGIDNPSNDEEFNNRLEVTDFAYTRRKLQDMYALIASKAHEDPNFRAIGEIGLDYDRFYYSSRKLQLLFFEEQLKMSCFFPKVPLFLHMRNCCKDFVAILSKFILGFVDEKDQFEWRNTIQEQQSSAEDGPQTHGESGVRYKFSPARKFVVHSFTGSVEEMSQILNLGPNCYIGMNGCSFKTQENLDCVKQVPLKRLLLETDAPWCDIRRTHESYKYLFENAECRNPEKEDPWEHGLQRAYPELPQWFASVKRDKLVKKTEESWDEIMVKSRNEPCTMGHVTTVVANCKQLPLEQVAEIVWQTSCDVYGA</sequence>
<comment type="similarity">
    <text evidence="1">Belongs to the metallo-dependent hydrolases superfamily. TatD-type hydrolase family.</text>
</comment>
<dbReference type="AlphaFoldDB" id="A0A1G4JG66"/>
<dbReference type="Pfam" id="PF01026">
    <property type="entry name" value="TatD_DNase"/>
    <property type="match status" value="1"/>
</dbReference>
<proteinExistence type="inferred from homology"/>
<dbReference type="InterPro" id="IPR032466">
    <property type="entry name" value="Metal_Hydrolase"/>
</dbReference>
<dbReference type="GO" id="GO:0046872">
    <property type="term" value="F:metal ion binding"/>
    <property type="evidence" value="ECO:0007669"/>
    <property type="project" value="UniProtKB-KW"/>
</dbReference>
<dbReference type="GO" id="GO:0008296">
    <property type="term" value="F:3'-5'-DNA exonuclease activity"/>
    <property type="evidence" value="ECO:0007669"/>
    <property type="project" value="TreeGrafter"/>
</dbReference>
<dbReference type="SUPFAM" id="SSF51556">
    <property type="entry name" value="Metallo-dependent hydrolases"/>
    <property type="match status" value="1"/>
</dbReference>
<accession>A0A1G4JG66</accession>
<evidence type="ECO:0000313" key="6">
    <source>
        <dbReference type="Proteomes" id="UP000191024"/>
    </source>
</evidence>
<evidence type="ECO:0000256" key="2">
    <source>
        <dbReference type="ARBA" id="ARBA00022722"/>
    </source>
</evidence>
<dbReference type="EMBL" id="LT598463">
    <property type="protein sequence ID" value="SCU89074.1"/>
    <property type="molecule type" value="Genomic_DNA"/>
</dbReference>
<keyword evidence="2" id="KW-0540">Nuclease</keyword>
<dbReference type="STRING" id="1230905.A0A1G4JG66"/>
<dbReference type="InterPro" id="IPR001130">
    <property type="entry name" value="TatD-like"/>
</dbReference>
<evidence type="ECO:0000256" key="3">
    <source>
        <dbReference type="ARBA" id="ARBA00022723"/>
    </source>
</evidence>
<dbReference type="GO" id="GO:0005829">
    <property type="term" value="C:cytosol"/>
    <property type="evidence" value="ECO:0007669"/>
    <property type="project" value="TreeGrafter"/>
</dbReference>
<name>A0A1G4JG66_9SACH</name>
<evidence type="ECO:0000256" key="4">
    <source>
        <dbReference type="ARBA" id="ARBA00022801"/>
    </source>
</evidence>